<dbReference type="OrthoDB" id="9801622at2"/>
<keyword evidence="1" id="KW-0812">Transmembrane</keyword>
<dbReference type="RefSeq" id="WP_106445216.1">
    <property type="nucleotide sequence ID" value="NZ_CP027669.1"/>
</dbReference>
<dbReference type="SMART" id="SM00014">
    <property type="entry name" value="acidPPc"/>
    <property type="match status" value="1"/>
</dbReference>
<dbReference type="SUPFAM" id="SSF48317">
    <property type="entry name" value="Acid phosphatase/Vanadium-dependent haloperoxidase"/>
    <property type="match status" value="1"/>
</dbReference>
<dbReference type="Pfam" id="PF01569">
    <property type="entry name" value="PAP2"/>
    <property type="match status" value="1"/>
</dbReference>
<dbReference type="InterPro" id="IPR036938">
    <property type="entry name" value="PAP2/HPO_sf"/>
</dbReference>
<dbReference type="PANTHER" id="PTHR14969:SF13">
    <property type="entry name" value="AT30094P"/>
    <property type="match status" value="1"/>
</dbReference>
<reference evidence="3 4" key="1">
    <citation type="submission" date="2018-03" db="EMBL/GenBank/DDBJ databases">
        <title>Genome sequencing of Simplicispira sp.</title>
        <authorList>
            <person name="Kim S.-J."/>
            <person name="Heo J."/>
            <person name="Kwon S.-W."/>
        </authorList>
    </citation>
    <scope>NUCLEOTIDE SEQUENCE [LARGE SCALE GENOMIC DNA]</scope>
    <source>
        <strain evidence="3 4">SC1-8</strain>
    </source>
</reference>
<keyword evidence="1" id="KW-1133">Transmembrane helix</keyword>
<dbReference type="EMBL" id="CP027669">
    <property type="protein sequence ID" value="AVO40223.1"/>
    <property type="molecule type" value="Genomic_DNA"/>
</dbReference>
<dbReference type="KEGG" id="simp:C6571_02025"/>
<gene>
    <name evidence="3" type="ORF">C6571_02025</name>
</gene>
<evidence type="ECO:0000313" key="4">
    <source>
        <dbReference type="Proteomes" id="UP000239326"/>
    </source>
</evidence>
<protein>
    <submittedName>
        <fullName evidence="3">Phosphatase PAP2 family protein</fullName>
    </submittedName>
</protein>
<feature type="domain" description="Phosphatidic acid phosphatase type 2/haloperoxidase" evidence="2">
    <location>
        <begin position="53"/>
        <end position="164"/>
    </location>
</feature>
<evidence type="ECO:0000259" key="2">
    <source>
        <dbReference type="SMART" id="SM00014"/>
    </source>
</evidence>
<dbReference type="Proteomes" id="UP000239326">
    <property type="component" value="Chromosome"/>
</dbReference>
<proteinExistence type="predicted"/>
<organism evidence="3 4">
    <name type="scientific">Simplicispira suum</name>
    <dbReference type="NCBI Taxonomy" id="2109915"/>
    <lineage>
        <taxon>Bacteria</taxon>
        <taxon>Pseudomonadati</taxon>
        <taxon>Pseudomonadota</taxon>
        <taxon>Betaproteobacteria</taxon>
        <taxon>Burkholderiales</taxon>
        <taxon>Comamonadaceae</taxon>
        <taxon>Simplicispira</taxon>
    </lineage>
</organism>
<dbReference type="Gene3D" id="1.20.144.10">
    <property type="entry name" value="Phosphatidic acid phosphatase type 2/haloperoxidase"/>
    <property type="match status" value="1"/>
</dbReference>
<evidence type="ECO:0000313" key="3">
    <source>
        <dbReference type="EMBL" id="AVO40223.1"/>
    </source>
</evidence>
<dbReference type="PANTHER" id="PTHR14969">
    <property type="entry name" value="SPHINGOSINE-1-PHOSPHATE PHOSPHOHYDROLASE"/>
    <property type="match status" value="1"/>
</dbReference>
<sequence>MSLDAALFLAINGSAASPHWLTALALFVTDRLPQLMAGGAVGIFLAGDRRVRLRVLQVLAAMAMAWLLARLGQHFIPADRPFVLGLGTQWLPHAASHGFPSNHASVVFGFATAIALTAGRWYWGLLALVAAVLVAWSRVYLGLHFPSDVLAGALVGATSAWLACRLVFRHSIWHTVATRLT</sequence>
<name>A0A2S0MWZ6_9BURK</name>
<accession>A0A2S0MWZ6</accession>
<feature type="transmembrane region" description="Helical" evidence="1">
    <location>
        <begin position="149"/>
        <end position="168"/>
    </location>
</feature>
<keyword evidence="4" id="KW-1185">Reference proteome</keyword>
<feature type="transmembrane region" description="Helical" evidence="1">
    <location>
        <begin position="123"/>
        <end position="143"/>
    </location>
</feature>
<evidence type="ECO:0000256" key="1">
    <source>
        <dbReference type="SAM" id="Phobius"/>
    </source>
</evidence>
<dbReference type="AlphaFoldDB" id="A0A2S0MWZ6"/>
<keyword evidence="1" id="KW-0472">Membrane</keyword>
<dbReference type="InterPro" id="IPR000326">
    <property type="entry name" value="PAP2/HPO"/>
</dbReference>